<dbReference type="EMBL" id="JBIVGG010000016">
    <property type="protein sequence ID" value="MFJ4083831.1"/>
    <property type="molecule type" value="Genomic_DNA"/>
</dbReference>
<dbReference type="InterPro" id="IPR046201">
    <property type="entry name" value="DUF6234"/>
</dbReference>
<reference evidence="3 4" key="1">
    <citation type="submission" date="2024-10" db="EMBL/GenBank/DDBJ databases">
        <title>The Natural Products Discovery Center: Release of the First 8490 Sequenced Strains for Exploring Actinobacteria Biosynthetic Diversity.</title>
        <authorList>
            <person name="Kalkreuter E."/>
            <person name="Kautsar S.A."/>
            <person name="Yang D."/>
            <person name="Bader C.D."/>
            <person name="Teijaro C.N."/>
            <person name="Fluegel L."/>
            <person name="Davis C.M."/>
            <person name="Simpson J.R."/>
            <person name="Lauterbach L."/>
            <person name="Steele A.D."/>
            <person name="Gui C."/>
            <person name="Meng S."/>
            <person name="Li G."/>
            <person name="Viehrig K."/>
            <person name="Ye F."/>
            <person name="Su P."/>
            <person name="Kiefer A.F."/>
            <person name="Nichols A."/>
            <person name="Cepeda A.J."/>
            <person name="Yan W."/>
            <person name="Fan B."/>
            <person name="Jiang Y."/>
            <person name="Adhikari A."/>
            <person name="Zheng C.-J."/>
            <person name="Schuster L."/>
            <person name="Cowan T.M."/>
            <person name="Smanski M.J."/>
            <person name="Chevrette M.G."/>
            <person name="De Carvalho L.P.S."/>
            <person name="Shen B."/>
        </authorList>
    </citation>
    <scope>NUCLEOTIDE SEQUENCE [LARGE SCALE GENOMIC DNA]</scope>
    <source>
        <strain evidence="3 4">NPDC089932</strain>
    </source>
</reference>
<evidence type="ECO:0000256" key="1">
    <source>
        <dbReference type="SAM" id="Phobius"/>
    </source>
</evidence>
<evidence type="ECO:0000313" key="4">
    <source>
        <dbReference type="Proteomes" id="UP001617511"/>
    </source>
</evidence>
<keyword evidence="1" id="KW-1133">Transmembrane helix</keyword>
<dbReference type="Proteomes" id="UP001617511">
    <property type="component" value="Unassembled WGS sequence"/>
</dbReference>
<organism evidence="3 4">
    <name type="scientific">Streptomyces iakyrus</name>
    <dbReference type="NCBI Taxonomy" id="68219"/>
    <lineage>
        <taxon>Bacteria</taxon>
        <taxon>Bacillati</taxon>
        <taxon>Actinomycetota</taxon>
        <taxon>Actinomycetes</taxon>
        <taxon>Kitasatosporales</taxon>
        <taxon>Streptomycetaceae</taxon>
        <taxon>Streptomyces</taxon>
    </lineage>
</organism>
<evidence type="ECO:0000313" key="3">
    <source>
        <dbReference type="EMBL" id="MFJ4083831.1"/>
    </source>
</evidence>
<name>A0ABW8FP33_9ACTN</name>
<keyword evidence="1" id="KW-0472">Membrane</keyword>
<keyword evidence="4" id="KW-1185">Reference proteome</keyword>
<sequence length="100" mass="10279">MVIFGLWFLSGINLDPAKSGTTDQLWNYLTAVGGVGVLAIAAAAAAAWAGAVVTVVSQAVMAVLVCIVVLSGVEVQSHQDQWCRDIPSAVGCKDHGSARP</sequence>
<evidence type="ECO:0000259" key="2">
    <source>
        <dbReference type="Pfam" id="PF19747"/>
    </source>
</evidence>
<gene>
    <name evidence="3" type="ORF">ACIP2Z_33380</name>
</gene>
<accession>A0ABW8FP33</accession>
<comment type="caution">
    <text evidence="3">The sequence shown here is derived from an EMBL/GenBank/DDBJ whole genome shotgun (WGS) entry which is preliminary data.</text>
</comment>
<dbReference type="Pfam" id="PF19747">
    <property type="entry name" value="DUF6234"/>
    <property type="match status" value="1"/>
</dbReference>
<feature type="transmembrane region" description="Helical" evidence="1">
    <location>
        <begin position="25"/>
        <end position="49"/>
    </location>
</feature>
<protein>
    <submittedName>
        <fullName evidence="3">DUF6234 family protein</fullName>
    </submittedName>
</protein>
<proteinExistence type="predicted"/>
<dbReference type="RefSeq" id="WP_388135352.1">
    <property type="nucleotide sequence ID" value="NZ_JBIADY010000005.1"/>
</dbReference>
<keyword evidence="1" id="KW-0812">Transmembrane</keyword>
<feature type="transmembrane region" description="Helical" evidence="1">
    <location>
        <begin position="55"/>
        <end position="75"/>
    </location>
</feature>
<feature type="domain" description="DUF6234" evidence="2">
    <location>
        <begin position="2"/>
        <end position="96"/>
    </location>
</feature>